<feature type="domain" description="RNA ligase" evidence="1">
    <location>
        <begin position="54"/>
        <end position="237"/>
    </location>
</feature>
<organism evidence="2 3">
    <name type="scientific">Mycena pura</name>
    <dbReference type="NCBI Taxonomy" id="153505"/>
    <lineage>
        <taxon>Eukaryota</taxon>
        <taxon>Fungi</taxon>
        <taxon>Dikarya</taxon>
        <taxon>Basidiomycota</taxon>
        <taxon>Agaricomycotina</taxon>
        <taxon>Agaricomycetes</taxon>
        <taxon>Agaricomycetidae</taxon>
        <taxon>Agaricales</taxon>
        <taxon>Marasmiineae</taxon>
        <taxon>Mycenaceae</taxon>
        <taxon>Mycena</taxon>
    </lineage>
</organism>
<dbReference type="Pfam" id="PF09414">
    <property type="entry name" value="RNA_ligase"/>
    <property type="match status" value="1"/>
</dbReference>
<protein>
    <recommendedName>
        <fullName evidence="1">RNA ligase domain-containing protein</fullName>
    </recommendedName>
</protein>
<dbReference type="EMBL" id="JARJCW010000003">
    <property type="protein sequence ID" value="KAJ7227168.1"/>
    <property type="molecule type" value="Genomic_DNA"/>
</dbReference>
<evidence type="ECO:0000313" key="3">
    <source>
        <dbReference type="Proteomes" id="UP001219525"/>
    </source>
</evidence>
<dbReference type="AlphaFoldDB" id="A0AAD6YRK3"/>
<dbReference type="Proteomes" id="UP001219525">
    <property type="component" value="Unassembled WGS sequence"/>
</dbReference>
<dbReference type="InterPro" id="IPR021122">
    <property type="entry name" value="RNA_ligase_dom_REL/Rnl2"/>
</dbReference>
<name>A0AAD6YRK3_9AGAR</name>
<evidence type="ECO:0000313" key="2">
    <source>
        <dbReference type="EMBL" id="KAJ7227168.1"/>
    </source>
</evidence>
<proteinExistence type="predicted"/>
<feature type="non-terminal residue" evidence="2">
    <location>
        <position position="357"/>
    </location>
</feature>
<accession>A0AAD6YRK3</accession>
<dbReference type="Gene3D" id="3.30.470.30">
    <property type="entry name" value="DNA ligase/mRNA capping enzyme"/>
    <property type="match status" value="1"/>
</dbReference>
<evidence type="ECO:0000259" key="1">
    <source>
        <dbReference type="Pfam" id="PF09414"/>
    </source>
</evidence>
<dbReference type="SUPFAM" id="SSF56091">
    <property type="entry name" value="DNA ligase/mRNA capping enzyme, catalytic domain"/>
    <property type="match status" value="1"/>
</dbReference>
<feature type="non-terminal residue" evidence="2">
    <location>
        <position position="1"/>
    </location>
</feature>
<keyword evidence="3" id="KW-1185">Reference proteome</keyword>
<gene>
    <name evidence="2" type="ORF">GGX14DRAFT_299985</name>
</gene>
<comment type="caution">
    <text evidence="2">The sequence shown here is derived from an EMBL/GenBank/DDBJ whole genome shotgun (WGS) entry which is preliminary data.</text>
</comment>
<reference evidence="2" key="1">
    <citation type="submission" date="2023-03" db="EMBL/GenBank/DDBJ databases">
        <title>Massive genome expansion in bonnet fungi (Mycena s.s.) driven by repeated elements and novel gene families across ecological guilds.</title>
        <authorList>
            <consortium name="Lawrence Berkeley National Laboratory"/>
            <person name="Harder C.B."/>
            <person name="Miyauchi S."/>
            <person name="Viragh M."/>
            <person name="Kuo A."/>
            <person name="Thoen E."/>
            <person name="Andreopoulos B."/>
            <person name="Lu D."/>
            <person name="Skrede I."/>
            <person name="Drula E."/>
            <person name="Henrissat B."/>
            <person name="Morin E."/>
            <person name="Kohler A."/>
            <person name="Barry K."/>
            <person name="LaButti K."/>
            <person name="Morin E."/>
            <person name="Salamov A."/>
            <person name="Lipzen A."/>
            <person name="Mereny Z."/>
            <person name="Hegedus B."/>
            <person name="Baldrian P."/>
            <person name="Stursova M."/>
            <person name="Weitz H."/>
            <person name="Taylor A."/>
            <person name="Grigoriev I.V."/>
            <person name="Nagy L.G."/>
            <person name="Martin F."/>
            <person name="Kauserud H."/>
        </authorList>
    </citation>
    <scope>NUCLEOTIDE SEQUENCE</scope>
    <source>
        <strain evidence="2">9144</strain>
    </source>
</reference>
<sequence length="357" mass="40317">TMAHIPYPSTPNFINFKTDYIRALDWESDADLTDISEESRVRALTKRPPTKATFFGTVKLHGTNATIVFYDGNKTDPQIQSRSWIIESTKKDNCGTLALLSKAPLDTLVDQILAVRKRGPEFKEIYICGEIAGKGVQKGVAICAMERFFAIFNIRIDGHWVDMRQYKSCSLPEHHLYNLAQYKTFEVDIDFRTPTTMVHELMEKYTAEVYQTCPFGAAFTDAAGKPVIGRGEGIVWTMVRSPYLDESDERGFNDTTLCNFKTKGEAFNTTAYAPKTQKNLDPAVAGFAAQFADFALGERRYEQGIEYLEGEQARQGLQRNGYDAKLTGAFIKWVSEDAIKEERNEMVRLGLAEKDAR</sequence>